<dbReference type="EMBL" id="MT439326">
    <property type="protein sequence ID" value="QKY82981.1"/>
    <property type="molecule type" value="Genomic_DNA"/>
</dbReference>
<sequence length="60" mass="6510">MVIVSSEVELGLMECNRADILSFVKGISSNNHPRFSGEGGRGEATGYHWPGFRLPHTAPP</sequence>
<name>A0A7G3WIL2_KLEPN</name>
<geneLocation type="plasmid" evidence="2">
    <name>pIncFIBk_3243</name>
</geneLocation>
<organism evidence="2">
    <name type="scientific">Klebsiella pneumoniae</name>
    <dbReference type="NCBI Taxonomy" id="573"/>
    <lineage>
        <taxon>Bacteria</taxon>
        <taxon>Pseudomonadati</taxon>
        <taxon>Pseudomonadota</taxon>
        <taxon>Gammaproteobacteria</taxon>
        <taxon>Enterobacterales</taxon>
        <taxon>Enterobacteriaceae</taxon>
        <taxon>Klebsiella/Raoultella group</taxon>
        <taxon>Klebsiella</taxon>
        <taxon>Klebsiella pneumoniae complex</taxon>
    </lineage>
</organism>
<accession>A0A7G3WIL2</accession>
<evidence type="ECO:0000256" key="1">
    <source>
        <dbReference type="SAM" id="MobiDB-lite"/>
    </source>
</evidence>
<evidence type="ECO:0000313" key="2">
    <source>
        <dbReference type="EMBL" id="QKY82981.1"/>
    </source>
</evidence>
<proteinExistence type="predicted"/>
<dbReference type="AlphaFoldDB" id="A0A7G3WIL2"/>
<keyword evidence="2" id="KW-0614">Plasmid</keyword>
<protein>
    <submittedName>
        <fullName evidence="2">Uncharacterized protein</fullName>
    </submittedName>
</protein>
<reference evidence="2" key="1">
    <citation type="journal article" date="2020" name="J. Antimicrob.">
        <title>Genomic background of the Klebsiella pneumoniae NDM-1 outbreak in Poland, 2012-18.</title>
        <authorList>
            <person name="Izdebski R."/>
            <person name="Sitkiewicz M."/>
            <person name="Urbanowicz P."/>
            <person name="Krawczyk M."/>
            <person name="Brisse S."/>
            <person name="Gniadkowski M."/>
        </authorList>
    </citation>
    <scope>NUCLEOTIDE SEQUENCE</scope>
    <source>
        <strain evidence="2">NMI3243_13</strain>
    </source>
</reference>
<feature type="region of interest" description="Disordered" evidence="1">
    <location>
        <begin position="32"/>
        <end position="60"/>
    </location>
</feature>